<evidence type="ECO:0000313" key="1">
    <source>
        <dbReference type="EMBL" id="MBX35197.1"/>
    </source>
</evidence>
<protein>
    <submittedName>
        <fullName evidence="1">Uncharacterized protein</fullName>
    </submittedName>
</protein>
<organism evidence="1">
    <name type="scientific">Rhizophora mucronata</name>
    <name type="common">Asiatic mangrove</name>
    <dbReference type="NCBI Taxonomy" id="61149"/>
    <lineage>
        <taxon>Eukaryota</taxon>
        <taxon>Viridiplantae</taxon>
        <taxon>Streptophyta</taxon>
        <taxon>Embryophyta</taxon>
        <taxon>Tracheophyta</taxon>
        <taxon>Spermatophyta</taxon>
        <taxon>Magnoliopsida</taxon>
        <taxon>eudicotyledons</taxon>
        <taxon>Gunneridae</taxon>
        <taxon>Pentapetalae</taxon>
        <taxon>rosids</taxon>
        <taxon>fabids</taxon>
        <taxon>Malpighiales</taxon>
        <taxon>Rhizophoraceae</taxon>
        <taxon>Rhizophora</taxon>
    </lineage>
</organism>
<dbReference type="AlphaFoldDB" id="A0A2P2MYA0"/>
<accession>A0A2P2MYA0</accession>
<proteinExistence type="predicted"/>
<dbReference type="EMBL" id="GGEC01054713">
    <property type="protein sequence ID" value="MBX35197.1"/>
    <property type="molecule type" value="Transcribed_RNA"/>
</dbReference>
<reference evidence="1" key="1">
    <citation type="submission" date="2018-02" db="EMBL/GenBank/DDBJ databases">
        <title>Rhizophora mucronata_Transcriptome.</title>
        <authorList>
            <person name="Meera S.P."/>
            <person name="Sreeshan A."/>
            <person name="Augustine A."/>
        </authorList>
    </citation>
    <scope>NUCLEOTIDE SEQUENCE</scope>
    <source>
        <tissue evidence="1">Leaf</tissue>
    </source>
</reference>
<name>A0A2P2MYA0_RHIMU</name>
<sequence>MLLGFNIFYPINRASHTNLLRPCLMVWQILNSLLDHPSTKPINSPIISFHTRLQ</sequence>